<keyword evidence="2" id="KW-0472">Membrane</keyword>
<feature type="region of interest" description="Disordered" evidence="1">
    <location>
        <begin position="414"/>
        <end position="547"/>
    </location>
</feature>
<protein>
    <submittedName>
        <fullName evidence="3">Secreted antigen 1</fullName>
    </submittedName>
</protein>
<keyword evidence="2" id="KW-1133">Transmembrane helix</keyword>
<reference evidence="3 4" key="1">
    <citation type="submission" date="2021-06" db="EMBL/GenBank/DDBJ databases">
        <title>Genome sequence of Babesia caballi.</title>
        <authorList>
            <person name="Yamagishi J."/>
            <person name="Kidaka T."/>
            <person name="Ochi A."/>
        </authorList>
    </citation>
    <scope>NUCLEOTIDE SEQUENCE [LARGE SCALE GENOMIC DNA]</scope>
    <source>
        <strain evidence="3">USDA-D6B2</strain>
    </source>
</reference>
<comment type="caution">
    <text evidence="3">The sequence shown here is derived from an EMBL/GenBank/DDBJ whole genome shotgun (WGS) entry which is preliminary data.</text>
</comment>
<feature type="transmembrane region" description="Helical" evidence="2">
    <location>
        <begin position="555"/>
        <end position="577"/>
    </location>
</feature>
<dbReference type="RefSeq" id="XP_067713889.1">
    <property type="nucleotide sequence ID" value="XM_067857788.1"/>
</dbReference>
<sequence>MSHNCQEVYDPDTLKKALEFLGELHRNTQASTQLASKIKKRVAKYLNCDLFAENKYDLQHSINNLLQQANELRTRIITSKKLEEYNRGRIIGDDGADHCVISFIDLLPKLHSTLQYLYFHVDTNFLGSDDGHWKKLHFDGVNDIGDLKYLNRWLMGKYPGTPSTDGSNCYLLPGGYDANDLSHKKGASLKSYLWSIIDGYDGDGYIPNLLLALSFDLTYTTITTAVALVFVTAFCTAVRDGVFDYGMYESRYRGLTVVCTNLLSTLKPLTPDDVDFRESLLVALYSGSVEYFKGMLQSKYFDNYVNWLKKWLKTLILCLGQMQNDCKKWDPYVLQTGSTAGPFAYGFLFGGKWNTEPWDTREDHLPGAIKKLTKPDSTSSLNSLIKCLGMKEVEEEKIYKKYAQRKGDEFKVSEKISRSESEVASASVTGPGEGYATVHPAGIPIQNNSNHEGHSALPPVGTGSRNAPQSPTESSQGAHGSHSEEDKSQLGAGHHQSISQDVGWNGKEAETADGVNTDGDGDHDSSRQLGSSGVFGDPKSDDTDARVAQSGTSTLTIGGAAGGVALFAGGGVALYFLNIGGIKTLITGIP</sequence>
<accession>A0AAV4LQ47</accession>
<evidence type="ECO:0000256" key="2">
    <source>
        <dbReference type="SAM" id="Phobius"/>
    </source>
</evidence>
<evidence type="ECO:0000313" key="3">
    <source>
        <dbReference type="EMBL" id="GIX61818.1"/>
    </source>
</evidence>
<keyword evidence="2" id="KW-0812">Transmembrane</keyword>
<evidence type="ECO:0000313" key="4">
    <source>
        <dbReference type="Proteomes" id="UP001497744"/>
    </source>
</evidence>
<dbReference type="Proteomes" id="UP001497744">
    <property type="component" value="Unassembled WGS sequence"/>
</dbReference>
<proteinExistence type="predicted"/>
<organism evidence="3 4">
    <name type="scientific">Babesia caballi</name>
    <dbReference type="NCBI Taxonomy" id="5871"/>
    <lineage>
        <taxon>Eukaryota</taxon>
        <taxon>Sar</taxon>
        <taxon>Alveolata</taxon>
        <taxon>Apicomplexa</taxon>
        <taxon>Aconoidasida</taxon>
        <taxon>Piroplasmida</taxon>
        <taxon>Babesiidae</taxon>
        <taxon>Babesia</taxon>
    </lineage>
</organism>
<dbReference type="GeneID" id="94193301"/>
<keyword evidence="4" id="KW-1185">Reference proteome</keyword>
<dbReference type="AlphaFoldDB" id="A0AAV4LQ47"/>
<gene>
    <name evidence="3" type="ORF">BcabD6B2_12530</name>
</gene>
<name>A0AAV4LQ47_BABCB</name>
<evidence type="ECO:0000256" key="1">
    <source>
        <dbReference type="SAM" id="MobiDB-lite"/>
    </source>
</evidence>
<dbReference type="EMBL" id="BPLF01000001">
    <property type="protein sequence ID" value="GIX61818.1"/>
    <property type="molecule type" value="Genomic_DNA"/>
</dbReference>
<feature type="compositionally biased region" description="Polar residues" evidence="1">
    <location>
        <begin position="463"/>
        <end position="478"/>
    </location>
</feature>